<accession>A0A127M2G5</accession>
<reference evidence="2 3" key="1">
    <citation type="submission" date="2015-12" db="EMBL/GenBank/DDBJ databases">
        <authorList>
            <person name="Shamseldin A."/>
            <person name="Moawad H."/>
            <person name="Abd El-Rahim W.M."/>
            <person name="Sadowsky M.J."/>
        </authorList>
    </citation>
    <scope>NUCLEOTIDE SEQUENCE [LARGE SCALE GENOMIC DNA]</scope>
    <source>
        <strain evidence="2 3">SM2</strain>
    </source>
</reference>
<feature type="signal peptide" evidence="1">
    <location>
        <begin position="1"/>
        <end position="19"/>
    </location>
</feature>
<name>A0A127M2G5_9GAMM</name>
<dbReference type="InterPro" id="IPR021383">
    <property type="entry name" value="DUF3015"/>
</dbReference>
<dbReference type="RefSeq" id="WP_008250523.1">
    <property type="nucleotide sequence ID" value="NZ_CP014544.1"/>
</dbReference>
<evidence type="ECO:0000313" key="2">
    <source>
        <dbReference type="EMBL" id="AMO67422.1"/>
    </source>
</evidence>
<protein>
    <recommendedName>
        <fullName evidence="4">DUF3015 domain-containing protein</fullName>
    </recommendedName>
</protein>
<dbReference type="Pfam" id="PF11220">
    <property type="entry name" value="DUF3015"/>
    <property type="match status" value="1"/>
</dbReference>
<organism evidence="2 3">
    <name type="scientific">Zhongshania aliphaticivorans</name>
    <dbReference type="NCBI Taxonomy" id="1470434"/>
    <lineage>
        <taxon>Bacteria</taxon>
        <taxon>Pseudomonadati</taxon>
        <taxon>Pseudomonadota</taxon>
        <taxon>Gammaproteobacteria</taxon>
        <taxon>Cellvibrionales</taxon>
        <taxon>Spongiibacteraceae</taxon>
        <taxon>Zhongshania</taxon>
    </lineage>
</organism>
<evidence type="ECO:0000313" key="3">
    <source>
        <dbReference type="Proteomes" id="UP000074119"/>
    </source>
</evidence>
<evidence type="ECO:0008006" key="4">
    <source>
        <dbReference type="Google" id="ProtNLM"/>
    </source>
</evidence>
<proteinExistence type="predicted"/>
<evidence type="ECO:0000256" key="1">
    <source>
        <dbReference type="SAM" id="SignalP"/>
    </source>
</evidence>
<keyword evidence="1" id="KW-0732">Signal</keyword>
<feature type="chain" id="PRO_5007274933" description="DUF3015 domain-containing protein" evidence="1">
    <location>
        <begin position="20"/>
        <end position="160"/>
    </location>
</feature>
<dbReference type="AlphaFoldDB" id="A0A127M2G5"/>
<dbReference type="KEGG" id="zal:AZF00_03505"/>
<sequence length="160" mass="16459">MKKLLLASAVMAFSSASFAVAPGGPNCGWGNMLFAGQSGLPSHLVASITNGTSGNNTFGMTLGTNGCSADGTLTYGGKKMINVGAIMDEFSEDVARGDGEALTAVAVSLGISAEDRPVFKAAMHQHFDSLFPQGDVNADAVVASMFQIMKSDQRLAKYAA</sequence>
<dbReference type="Proteomes" id="UP000074119">
    <property type="component" value="Chromosome"/>
</dbReference>
<dbReference type="STRING" id="1470434.AZF00_03505"/>
<dbReference type="EMBL" id="CP014544">
    <property type="protein sequence ID" value="AMO67422.1"/>
    <property type="molecule type" value="Genomic_DNA"/>
</dbReference>
<gene>
    <name evidence="2" type="ORF">AZF00_03505</name>
</gene>